<dbReference type="RefSeq" id="WP_005174219.1">
    <property type="nucleotide sequence ID" value="NZ_BANR01000007.1"/>
</dbReference>
<comment type="caution">
    <text evidence="2">The sequence shown here is derived from an EMBL/GenBank/DDBJ whole genome shotgun (WGS) entry which is preliminary data.</text>
</comment>
<accession>L7KJD9</accession>
<dbReference type="EMBL" id="BANR01000007">
    <property type="protein sequence ID" value="GAC48729.1"/>
    <property type="molecule type" value="Genomic_DNA"/>
</dbReference>
<feature type="domain" description="DUF1023" evidence="1">
    <location>
        <begin position="415"/>
        <end position="509"/>
    </location>
</feature>
<proteinExistence type="predicted"/>
<dbReference type="OrthoDB" id="5170249at2"/>
<evidence type="ECO:0000259" key="1">
    <source>
        <dbReference type="Pfam" id="PF06259"/>
    </source>
</evidence>
<dbReference type="Pfam" id="PF06259">
    <property type="entry name" value="Abhydrolase_8"/>
    <property type="match status" value="1"/>
</dbReference>
<protein>
    <recommendedName>
        <fullName evidence="1">DUF1023 domain-containing protein</fullName>
    </recommendedName>
</protein>
<gene>
    <name evidence="2" type="ORF">GOACH_07_00120</name>
</gene>
<dbReference type="AlphaFoldDB" id="L7KJD9"/>
<reference evidence="2 3" key="1">
    <citation type="submission" date="2012-12" db="EMBL/GenBank/DDBJ databases">
        <title>Whole genome shotgun sequence of Gordonia aichiensis NBRC 108223.</title>
        <authorList>
            <person name="Isaki-Nakamura S."/>
            <person name="Hosoyama A."/>
            <person name="Tsuchikane K."/>
            <person name="Ando Y."/>
            <person name="Baba S."/>
            <person name="Ohji S."/>
            <person name="Hamada M."/>
            <person name="Tamura T."/>
            <person name="Yamazoe A."/>
            <person name="Yamazaki S."/>
            <person name="Fujita N."/>
        </authorList>
    </citation>
    <scope>NUCLEOTIDE SEQUENCE [LARGE SCALE GENOMIC DNA]</scope>
    <source>
        <strain evidence="2 3">NBRC 108223</strain>
    </source>
</reference>
<dbReference type="ESTHER" id="9actn-l7kjd9">
    <property type="family name" value="Duf_1023"/>
</dbReference>
<name>L7KJD9_9ACTN</name>
<evidence type="ECO:0000313" key="3">
    <source>
        <dbReference type="Proteomes" id="UP000010988"/>
    </source>
</evidence>
<dbReference type="Proteomes" id="UP000010988">
    <property type="component" value="Unassembled WGS sequence"/>
</dbReference>
<keyword evidence="3" id="KW-1185">Reference proteome</keyword>
<organism evidence="2 3">
    <name type="scientific">Gordonia aichiensis NBRC 108223</name>
    <dbReference type="NCBI Taxonomy" id="1220583"/>
    <lineage>
        <taxon>Bacteria</taxon>
        <taxon>Bacillati</taxon>
        <taxon>Actinomycetota</taxon>
        <taxon>Actinomycetes</taxon>
        <taxon>Mycobacteriales</taxon>
        <taxon>Gordoniaceae</taxon>
        <taxon>Gordonia</taxon>
    </lineage>
</organism>
<sequence length="644" mass="67913">MSPTISLLRSWSTDSMTAAGDAAQSAAATLDAALDATIRAFDGAVLWRGAAHDAACVRVTQERDHADEVRNVLNQIADEAKDAAADIAHARDYVLRQVASALAQGFTVSDTGEVSRVANSADDDSADDNSADNDKASSLQAQIQHGLNTVGVYDTDYGNRIADLATDLATMVNGQPDVRLPDGTYADADDLVRRLSTMRPTEIRATLEAMSPSDVRRLIAADPIAMGRLDGVPFPLRANANEVNIRNALADERQAGRGNGPRARRLIEFLRQVPDPHKAEGFDDPRAGDGADDHLVERSFIVFDNTENGHFIEMIGQLGPGTPNAAVYVPGTGTNMNDSASNTKSAWNLSKRTGGPVFVYADGNLPQKMGYEEWPKVASDALKGGAAGARALGPAGIVPGALLGSAPALASSINDSALDPQLARDMAPGLVSFGHALDAEIEATCPDAKTTYIGHSYGGSVVGSAEQLGLRADRVIYASSAGTGVFDTPWSNRDVERYSLTAPGDLIQASQSLPGNPHGADPDTAEGVIRMDTGYYGEHNPDNHGLVQGLKGHGEYWNDPDSDAFENMAKVVRGETPTPYVERAADMPGSDAAHAYARRAAVGAADAADTAEAVIPPLVALLDELRNGQLHLPRLPDVPLHLPR</sequence>
<dbReference type="STRING" id="1220583.GOACH_07_00120"/>
<evidence type="ECO:0000313" key="2">
    <source>
        <dbReference type="EMBL" id="GAC48729.1"/>
    </source>
</evidence>
<dbReference type="eggNOG" id="COG1075">
    <property type="taxonomic scope" value="Bacteria"/>
</dbReference>
<dbReference type="InterPro" id="IPR010427">
    <property type="entry name" value="DUF1023"/>
</dbReference>